<reference evidence="3 4" key="1">
    <citation type="journal article" date="2020" name="ISME J.">
        <title>Uncovering the hidden diversity of litter-decomposition mechanisms in mushroom-forming fungi.</title>
        <authorList>
            <person name="Floudas D."/>
            <person name="Bentzer J."/>
            <person name="Ahren D."/>
            <person name="Johansson T."/>
            <person name="Persson P."/>
            <person name="Tunlid A."/>
        </authorList>
    </citation>
    <scope>NUCLEOTIDE SEQUENCE [LARGE SCALE GENOMIC DNA]</scope>
    <source>
        <strain evidence="3 4">CBS 146.42</strain>
    </source>
</reference>
<dbReference type="Pfam" id="PF08593">
    <property type="entry name" value="Mug135_C"/>
    <property type="match status" value="1"/>
</dbReference>
<sequence>MMAARIPLPRLNGNRTRELFPLPPAPSVPPSILDVTEAAHLARDLVRIHGEIGGNIPDEDLVNGITYAAKVVAARSGLVVAAEGDEGPPARLPAIEAALRQMEERLNNRFSSLDRRVARVERLNARASFSFKFNAERPAGDGAVYEVVPFADGTYPDDYDLPPLTSLRAVRDLTPEQLTEYYHRYANRPRELRVQMQADDIRCLILEFIDAQAAFRRARRARRV</sequence>
<dbReference type="OrthoDB" id="2825997at2759"/>
<accession>A0A8H5LKN8</accession>
<proteinExistence type="inferred from homology"/>
<comment type="similarity">
    <text evidence="1">Belongs to the UPF0612 family.</text>
</comment>
<organism evidence="3 4">
    <name type="scientific">Leucocoprinus leucothites</name>
    <dbReference type="NCBI Taxonomy" id="201217"/>
    <lineage>
        <taxon>Eukaryota</taxon>
        <taxon>Fungi</taxon>
        <taxon>Dikarya</taxon>
        <taxon>Basidiomycota</taxon>
        <taxon>Agaricomycotina</taxon>
        <taxon>Agaricomycetes</taxon>
        <taxon>Agaricomycetidae</taxon>
        <taxon>Agaricales</taxon>
        <taxon>Agaricineae</taxon>
        <taxon>Agaricaceae</taxon>
        <taxon>Leucocoprinus</taxon>
    </lineage>
</organism>
<comment type="caution">
    <text evidence="3">The sequence shown here is derived from an EMBL/GenBank/DDBJ whole genome shotgun (WGS) entry which is preliminary data.</text>
</comment>
<evidence type="ECO:0000259" key="2">
    <source>
        <dbReference type="Pfam" id="PF08593"/>
    </source>
</evidence>
<evidence type="ECO:0000313" key="4">
    <source>
        <dbReference type="Proteomes" id="UP000559027"/>
    </source>
</evidence>
<gene>
    <name evidence="3" type="ORF">D9756_004446</name>
</gene>
<dbReference type="Proteomes" id="UP000559027">
    <property type="component" value="Unassembled WGS sequence"/>
</dbReference>
<feature type="domain" description="Mug135-like C-terminal" evidence="2">
    <location>
        <begin position="133"/>
        <end position="205"/>
    </location>
</feature>
<keyword evidence="4" id="KW-1185">Reference proteome</keyword>
<dbReference type="EMBL" id="JAACJO010000003">
    <property type="protein sequence ID" value="KAF5361025.1"/>
    <property type="molecule type" value="Genomic_DNA"/>
</dbReference>
<dbReference type="InterPro" id="IPR013902">
    <property type="entry name" value="Mug135-like_C"/>
</dbReference>
<evidence type="ECO:0000256" key="1">
    <source>
        <dbReference type="ARBA" id="ARBA00005788"/>
    </source>
</evidence>
<name>A0A8H5LKN8_9AGAR</name>
<dbReference type="AlphaFoldDB" id="A0A8H5LKN8"/>
<protein>
    <recommendedName>
        <fullName evidence="2">Mug135-like C-terminal domain-containing protein</fullName>
    </recommendedName>
</protein>
<evidence type="ECO:0000313" key="3">
    <source>
        <dbReference type="EMBL" id="KAF5361025.1"/>
    </source>
</evidence>